<dbReference type="AlphaFoldDB" id="A0A0H5R8K5"/>
<feature type="signal peptide" evidence="1">
    <location>
        <begin position="1"/>
        <end position="24"/>
    </location>
</feature>
<evidence type="ECO:0008006" key="3">
    <source>
        <dbReference type="Google" id="ProtNLM"/>
    </source>
</evidence>
<sequence>MPPFAPPYGILATAVFHVISCANAFTSSGSTSGWYLIPPFIGPRALSCCTLNPTNDANVPSSFGIVHSTLISLKGISRLCSNFESKPRSLAASLKFLLVAAKAFMISPKRVPKNYPKITKLRRKKYQNQSKIRFLTRKKGSIKKYLYLIFS</sequence>
<name>A0A0H5R8K5_9EUKA</name>
<accession>A0A0H5R8K5</accession>
<feature type="chain" id="PRO_5011352992" description="50S ribosomal protein L35" evidence="1">
    <location>
        <begin position="25"/>
        <end position="151"/>
    </location>
</feature>
<reference evidence="2" key="1">
    <citation type="submission" date="2015-04" db="EMBL/GenBank/DDBJ databases">
        <title>The genome sequence of the plant pathogenic Rhizarian Plasmodiophora brassicae reveals insights in its biotrophic life cycle and the origin of chitin synthesis.</title>
        <authorList>
            <person name="Schwelm A."/>
            <person name="Fogelqvist J."/>
            <person name="Knaust A."/>
            <person name="Julke S."/>
            <person name="Lilja T."/>
            <person name="Dhandapani V."/>
            <person name="Bonilla-Rosso G."/>
            <person name="Karlsson M."/>
            <person name="Shevchenko A."/>
            <person name="Choi S.R."/>
            <person name="Kim H.G."/>
            <person name="Park J.Y."/>
            <person name="Lim Y.P."/>
            <person name="Ludwig-Muller J."/>
            <person name="Dixelius C."/>
        </authorList>
    </citation>
    <scope>NUCLEOTIDE SEQUENCE</scope>
    <source>
        <tissue evidence="2">Potato root galls</tissue>
    </source>
</reference>
<organism evidence="2">
    <name type="scientific">Spongospora subterranea</name>
    <dbReference type="NCBI Taxonomy" id="70186"/>
    <lineage>
        <taxon>Eukaryota</taxon>
        <taxon>Sar</taxon>
        <taxon>Rhizaria</taxon>
        <taxon>Endomyxa</taxon>
        <taxon>Phytomyxea</taxon>
        <taxon>Plasmodiophorida</taxon>
        <taxon>Plasmodiophoridae</taxon>
        <taxon>Spongospora</taxon>
    </lineage>
</organism>
<evidence type="ECO:0000313" key="2">
    <source>
        <dbReference type="EMBL" id="CRZ04689.1"/>
    </source>
</evidence>
<proteinExistence type="predicted"/>
<keyword evidence="1" id="KW-0732">Signal</keyword>
<dbReference type="EMBL" id="HACM01004246">
    <property type="protein sequence ID" value="CRZ04688.1"/>
    <property type="molecule type" value="Transcribed_RNA"/>
</dbReference>
<protein>
    <recommendedName>
        <fullName evidence="3">50S ribosomal protein L35</fullName>
    </recommendedName>
</protein>
<dbReference type="EMBL" id="HACM01004247">
    <property type="protein sequence ID" value="CRZ04689.1"/>
    <property type="molecule type" value="Transcribed_RNA"/>
</dbReference>
<evidence type="ECO:0000256" key="1">
    <source>
        <dbReference type="SAM" id="SignalP"/>
    </source>
</evidence>